<comment type="caution">
    <text evidence="8">The sequence shown here is derived from an EMBL/GenBank/DDBJ whole genome shotgun (WGS) entry which is preliminary data.</text>
</comment>
<comment type="subcellular location">
    <subcellularLocation>
        <location evidence="1">Nucleus</location>
    </subcellularLocation>
</comment>
<dbReference type="GO" id="GO:0000981">
    <property type="term" value="F:DNA-binding transcription factor activity, RNA polymerase II-specific"/>
    <property type="evidence" value="ECO:0000318"/>
    <property type="project" value="GO_Central"/>
</dbReference>
<feature type="domain" description="Myb-like" evidence="6">
    <location>
        <begin position="168"/>
        <end position="219"/>
    </location>
</feature>
<proteinExistence type="predicted"/>
<feature type="region of interest" description="Disordered" evidence="5">
    <location>
        <begin position="154"/>
        <end position="174"/>
    </location>
</feature>
<dbReference type="GO" id="GO:0010597">
    <property type="term" value="P:green leaf volatile biosynthetic process"/>
    <property type="evidence" value="ECO:0007669"/>
    <property type="project" value="UniProtKB-ARBA"/>
</dbReference>
<keyword evidence="3" id="KW-0238">DNA-binding</keyword>
<dbReference type="CDD" id="cd00167">
    <property type="entry name" value="SANT"/>
    <property type="match status" value="2"/>
</dbReference>
<evidence type="ECO:0000259" key="7">
    <source>
        <dbReference type="PROSITE" id="PS51294"/>
    </source>
</evidence>
<dbReference type="EMBL" id="AYRZ02000009">
    <property type="protein sequence ID" value="PHT73144.1"/>
    <property type="molecule type" value="Genomic_DNA"/>
</dbReference>
<accession>A0A2G2YTX2</accession>
<dbReference type="InterPro" id="IPR009057">
    <property type="entry name" value="Homeodomain-like_sf"/>
</dbReference>
<gene>
    <name evidence="8" type="ORF">T459_23929</name>
</gene>
<dbReference type="InterPro" id="IPR017930">
    <property type="entry name" value="Myb_dom"/>
</dbReference>
<dbReference type="OMA" id="PFDQENG"/>
<dbReference type="Gramene" id="PHT73144">
    <property type="protein sequence ID" value="PHT73144"/>
    <property type="gene ID" value="T459_23929"/>
</dbReference>
<reference evidence="8 9" key="2">
    <citation type="journal article" date="2017" name="Genome Biol.">
        <title>New reference genome sequences of hot pepper reveal the massive evolution of plant disease-resistance genes by retroduplication.</title>
        <authorList>
            <person name="Kim S."/>
            <person name="Park J."/>
            <person name="Yeom S.I."/>
            <person name="Kim Y.M."/>
            <person name="Seo E."/>
            <person name="Kim K.T."/>
            <person name="Kim M.S."/>
            <person name="Lee J.M."/>
            <person name="Cheong K."/>
            <person name="Shin H.S."/>
            <person name="Kim S.B."/>
            <person name="Han K."/>
            <person name="Lee J."/>
            <person name="Park M."/>
            <person name="Lee H.A."/>
            <person name="Lee H.Y."/>
            <person name="Lee Y."/>
            <person name="Oh S."/>
            <person name="Lee J.H."/>
            <person name="Choi E."/>
            <person name="Choi E."/>
            <person name="Lee S.E."/>
            <person name="Jeon J."/>
            <person name="Kim H."/>
            <person name="Choi G."/>
            <person name="Song H."/>
            <person name="Lee J."/>
            <person name="Lee S.C."/>
            <person name="Kwon J.K."/>
            <person name="Lee H.Y."/>
            <person name="Koo N."/>
            <person name="Hong Y."/>
            <person name="Kim R.W."/>
            <person name="Kang W.H."/>
            <person name="Huh J.H."/>
            <person name="Kang B.C."/>
            <person name="Yang T.J."/>
            <person name="Lee Y.H."/>
            <person name="Bennetzen J.L."/>
            <person name="Choi D."/>
        </authorList>
    </citation>
    <scope>NUCLEOTIDE SEQUENCE [LARGE SCALE GENOMIC DNA]</scope>
    <source>
        <strain evidence="9">cv. CM334</strain>
    </source>
</reference>
<feature type="domain" description="Myb-like" evidence="6">
    <location>
        <begin position="220"/>
        <end position="270"/>
    </location>
</feature>
<dbReference type="SMART" id="SM00717">
    <property type="entry name" value="SANT"/>
    <property type="match status" value="2"/>
</dbReference>
<sequence>MELDQSNNQNLSIHQPFFMPNNNILKPEIDDDFCIDSKDYYLKDFEHLDLNFSNTTFNNFSQNFMIDDDTNGTTYHDPFDPFSNIEDNFSSLGDFNFSSHELTPFDQENGESGGSKVMKNNFHDDEFMKPNLNFVNVPDDQSSCVTGDNNLSSSIKKKLGGRGRPKKSSKSSKGQWTIEEDRLLIHLVEKFGIRKWSQIAQMLKGRIGKQCRERWHNHLRPDIKKDFWTEEEDRILIEAHGEVGNKWAEIAKKLPGRTENSIKNHWNATKRRQFSRRKCRTKWPRPSSLLQNYIKSLNLEKGSTKKDTNPNGRVEYTGSVAENRNENLANRPKRHANIAKVKVSPKLEAIEFCQDNNAGDFDLSEVPEFALGDNFFDENKSMDAFMEEINPNVGTSIMPCNYEMPTLMMQGGFLTCYFFHPVLQAGSWTYNFFTPFFRRDPGLTTSSPYSSGGLLDFQFLHPVLQAGSWTYNFTLFFRRAPGLTILHPIFKRAPGLPISSPCSSGGLLDLQLLHPVLQAGS</sequence>
<dbReference type="PANTHER" id="PTHR45614">
    <property type="entry name" value="MYB PROTEIN-RELATED"/>
    <property type="match status" value="1"/>
</dbReference>
<evidence type="ECO:0000256" key="1">
    <source>
        <dbReference type="ARBA" id="ARBA00004123"/>
    </source>
</evidence>
<feature type="compositionally biased region" description="Basic residues" evidence="5">
    <location>
        <begin position="155"/>
        <end position="170"/>
    </location>
</feature>
<dbReference type="Proteomes" id="UP000222542">
    <property type="component" value="Unassembled WGS sequence"/>
</dbReference>
<dbReference type="PROSITE" id="PS50090">
    <property type="entry name" value="MYB_LIKE"/>
    <property type="match status" value="2"/>
</dbReference>
<feature type="domain" description="HTH myb-type" evidence="7">
    <location>
        <begin position="224"/>
        <end position="274"/>
    </location>
</feature>
<dbReference type="InterPro" id="IPR001005">
    <property type="entry name" value="SANT/Myb"/>
</dbReference>
<dbReference type="FunFam" id="1.10.10.60:FF:000381">
    <property type="entry name" value="Transcription factor MYB119"/>
    <property type="match status" value="1"/>
</dbReference>
<evidence type="ECO:0000313" key="9">
    <source>
        <dbReference type="Proteomes" id="UP000222542"/>
    </source>
</evidence>
<keyword evidence="2" id="KW-0677">Repeat</keyword>
<reference evidence="8 9" key="1">
    <citation type="journal article" date="2014" name="Nat. Genet.">
        <title>Genome sequence of the hot pepper provides insights into the evolution of pungency in Capsicum species.</title>
        <authorList>
            <person name="Kim S."/>
            <person name="Park M."/>
            <person name="Yeom S.I."/>
            <person name="Kim Y.M."/>
            <person name="Lee J.M."/>
            <person name="Lee H.A."/>
            <person name="Seo E."/>
            <person name="Choi J."/>
            <person name="Cheong K."/>
            <person name="Kim K.T."/>
            <person name="Jung K."/>
            <person name="Lee G.W."/>
            <person name="Oh S.K."/>
            <person name="Bae C."/>
            <person name="Kim S.B."/>
            <person name="Lee H.Y."/>
            <person name="Kim S.Y."/>
            <person name="Kim M.S."/>
            <person name="Kang B.C."/>
            <person name="Jo Y.D."/>
            <person name="Yang H.B."/>
            <person name="Jeong H.J."/>
            <person name="Kang W.H."/>
            <person name="Kwon J.K."/>
            <person name="Shin C."/>
            <person name="Lim J.Y."/>
            <person name="Park J.H."/>
            <person name="Huh J.H."/>
            <person name="Kim J.S."/>
            <person name="Kim B.D."/>
            <person name="Cohen O."/>
            <person name="Paran I."/>
            <person name="Suh M.C."/>
            <person name="Lee S.B."/>
            <person name="Kim Y.K."/>
            <person name="Shin Y."/>
            <person name="Noh S.J."/>
            <person name="Park J."/>
            <person name="Seo Y.S."/>
            <person name="Kwon S.Y."/>
            <person name="Kim H.A."/>
            <person name="Park J.M."/>
            <person name="Kim H.J."/>
            <person name="Choi S.B."/>
            <person name="Bosland P.W."/>
            <person name="Reeves G."/>
            <person name="Jo S.H."/>
            <person name="Lee B.W."/>
            <person name="Cho H.T."/>
            <person name="Choi H.S."/>
            <person name="Lee M.S."/>
            <person name="Yu Y."/>
            <person name="Do Choi Y."/>
            <person name="Park B.S."/>
            <person name="van Deynze A."/>
            <person name="Ashrafi H."/>
            <person name="Hill T."/>
            <person name="Kim W.T."/>
            <person name="Pai H.S."/>
            <person name="Ahn H.K."/>
            <person name="Yeam I."/>
            <person name="Giovannoni J.J."/>
            <person name="Rose J.K."/>
            <person name="Sorensen I."/>
            <person name="Lee S.J."/>
            <person name="Kim R.W."/>
            <person name="Choi I.Y."/>
            <person name="Choi B.S."/>
            <person name="Lim J.S."/>
            <person name="Lee Y.H."/>
            <person name="Choi D."/>
        </authorList>
    </citation>
    <scope>NUCLEOTIDE SEQUENCE [LARGE SCALE GENOMIC DNA]</scope>
    <source>
        <strain evidence="9">cv. CM334</strain>
    </source>
</reference>
<dbReference type="Gene3D" id="1.10.10.60">
    <property type="entry name" value="Homeodomain-like"/>
    <property type="match status" value="2"/>
</dbReference>
<keyword evidence="9" id="KW-1185">Reference proteome</keyword>
<evidence type="ECO:0000259" key="6">
    <source>
        <dbReference type="PROSITE" id="PS50090"/>
    </source>
</evidence>
<feature type="domain" description="HTH myb-type" evidence="7">
    <location>
        <begin position="173"/>
        <end position="223"/>
    </location>
</feature>
<dbReference type="GO" id="GO:0006355">
    <property type="term" value="P:regulation of DNA-templated transcription"/>
    <property type="evidence" value="ECO:0000318"/>
    <property type="project" value="GO_Central"/>
</dbReference>
<evidence type="ECO:0000256" key="2">
    <source>
        <dbReference type="ARBA" id="ARBA00022737"/>
    </source>
</evidence>
<organism evidence="8 9">
    <name type="scientific">Capsicum annuum</name>
    <name type="common">Capsicum pepper</name>
    <dbReference type="NCBI Taxonomy" id="4072"/>
    <lineage>
        <taxon>Eukaryota</taxon>
        <taxon>Viridiplantae</taxon>
        <taxon>Streptophyta</taxon>
        <taxon>Embryophyta</taxon>
        <taxon>Tracheophyta</taxon>
        <taxon>Spermatophyta</taxon>
        <taxon>Magnoliopsida</taxon>
        <taxon>eudicotyledons</taxon>
        <taxon>Gunneridae</taxon>
        <taxon>Pentapetalae</taxon>
        <taxon>asterids</taxon>
        <taxon>lamiids</taxon>
        <taxon>Solanales</taxon>
        <taxon>Solanaceae</taxon>
        <taxon>Solanoideae</taxon>
        <taxon>Capsiceae</taxon>
        <taxon>Capsicum</taxon>
    </lineage>
</organism>
<evidence type="ECO:0000256" key="3">
    <source>
        <dbReference type="ARBA" id="ARBA00023125"/>
    </source>
</evidence>
<dbReference type="InterPro" id="IPR050560">
    <property type="entry name" value="MYB_TF"/>
</dbReference>
<evidence type="ECO:0000256" key="5">
    <source>
        <dbReference type="SAM" id="MobiDB-lite"/>
    </source>
</evidence>
<dbReference type="Pfam" id="PF00249">
    <property type="entry name" value="Myb_DNA-binding"/>
    <property type="match status" value="2"/>
</dbReference>
<keyword evidence="4" id="KW-0539">Nucleus</keyword>
<dbReference type="SUPFAM" id="SSF46689">
    <property type="entry name" value="Homeodomain-like"/>
    <property type="match status" value="1"/>
</dbReference>
<protein>
    <submittedName>
        <fullName evidence="8">Transcription factor MYB98</fullName>
    </submittedName>
</protein>
<dbReference type="AlphaFoldDB" id="A0A2G2YTX2"/>
<dbReference type="GO" id="GO:0000978">
    <property type="term" value="F:RNA polymerase II cis-regulatory region sequence-specific DNA binding"/>
    <property type="evidence" value="ECO:0000318"/>
    <property type="project" value="GO_Central"/>
</dbReference>
<dbReference type="FunFam" id="1.10.10.60:FF:000010">
    <property type="entry name" value="Transcriptional activator Myb isoform A"/>
    <property type="match status" value="1"/>
</dbReference>
<dbReference type="PANTHER" id="PTHR45614:SF285">
    <property type="entry name" value="TRANSCRIPTION FACTOR MYB98"/>
    <property type="match status" value="1"/>
</dbReference>
<dbReference type="GO" id="GO:0005634">
    <property type="term" value="C:nucleus"/>
    <property type="evidence" value="ECO:0000318"/>
    <property type="project" value="GO_Central"/>
</dbReference>
<dbReference type="PROSITE" id="PS51294">
    <property type="entry name" value="HTH_MYB"/>
    <property type="match status" value="2"/>
</dbReference>
<evidence type="ECO:0000313" key="8">
    <source>
        <dbReference type="EMBL" id="PHT73144.1"/>
    </source>
</evidence>
<evidence type="ECO:0000256" key="4">
    <source>
        <dbReference type="ARBA" id="ARBA00023242"/>
    </source>
</evidence>
<name>A0A2G2YTX2_CAPAN</name>